<proteinExistence type="predicted"/>
<name>A0A382HC57_9ZZZZ</name>
<evidence type="ECO:0000313" key="1">
    <source>
        <dbReference type="EMBL" id="SVB84860.1"/>
    </source>
</evidence>
<dbReference type="PROSITE" id="PS51257">
    <property type="entry name" value="PROKAR_LIPOPROTEIN"/>
    <property type="match status" value="1"/>
</dbReference>
<gene>
    <name evidence="1" type="ORF">METZ01_LOCUS237714</name>
</gene>
<accession>A0A382HC57</accession>
<reference evidence="1" key="1">
    <citation type="submission" date="2018-05" db="EMBL/GenBank/DDBJ databases">
        <authorList>
            <person name="Lanie J.A."/>
            <person name="Ng W.-L."/>
            <person name="Kazmierczak K.M."/>
            <person name="Andrzejewski T.M."/>
            <person name="Davidsen T.M."/>
            <person name="Wayne K.J."/>
            <person name="Tettelin H."/>
            <person name="Glass J.I."/>
            <person name="Rusch D."/>
            <person name="Podicherti R."/>
            <person name="Tsui H.-C.T."/>
            <person name="Winkler M.E."/>
        </authorList>
    </citation>
    <scope>NUCLEOTIDE SEQUENCE</scope>
</reference>
<dbReference type="EMBL" id="UINC01060398">
    <property type="protein sequence ID" value="SVB84860.1"/>
    <property type="molecule type" value="Genomic_DNA"/>
</dbReference>
<dbReference type="AlphaFoldDB" id="A0A382HC57"/>
<organism evidence="1">
    <name type="scientific">marine metagenome</name>
    <dbReference type="NCBI Taxonomy" id="408172"/>
    <lineage>
        <taxon>unclassified sequences</taxon>
        <taxon>metagenomes</taxon>
        <taxon>ecological metagenomes</taxon>
    </lineage>
</organism>
<protein>
    <submittedName>
        <fullName evidence="1">Uncharacterized protein</fullName>
    </submittedName>
</protein>
<sequence>MNRILKLPILALTTALFVASCGDDDNPVDSHDEEHAEAFGVVVLNSGEEIARDEAGNVTGEIDVGVERETALLTLRFIAEDGDLFVPDEDENSLDWEIADEAIAEVEHHEEDGAWAFHIVGHAAGETTIRIKINHDDHADFVSRPIDIHVTEGGPGEAHDDHDDG</sequence>